<evidence type="ECO:0000313" key="2">
    <source>
        <dbReference type="Ensembl" id="ENSCINP00000032946.1"/>
    </source>
</evidence>
<dbReference type="HOGENOM" id="CLU_3319773_0_0_1"/>
<protein>
    <submittedName>
        <fullName evidence="2">Uncharacterized protein</fullName>
    </submittedName>
</protein>
<keyword evidence="1" id="KW-0472">Membrane</keyword>
<evidence type="ECO:0000256" key="1">
    <source>
        <dbReference type="SAM" id="Phobius"/>
    </source>
</evidence>
<accession>H2XTG2</accession>
<reference evidence="2" key="4">
    <citation type="submission" date="2025-09" db="UniProtKB">
        <authorList>
            <consortium name="Ensembl"/>
        </authorList>
    </citation>
    <scope>IDENTIFICATION</scope>
</reference>
<proteinExistence type="predicted"/>
<reference evidence="2" key="2">
    <citation type="journal article" date="2008" name="Genome Biol.">
        <title>Improved genome assembly and evidence-based global gene model set for the chordate Ciona intestinalis: new insight into intron and operon populations.</title>
        <authorList>
            <person name="Satou Y."/>
            <person name="Mineta K."/>
            <person name="Ogasawara M."/>
            <person name="Sasakura Y."/>
            <person name="Shoguchi E."/>
            <person name="Ueno K."/>
            <person name="Yamada L."/>
            <person name="Matsumoto J."/>
            <person name="Wasserscheid J."/>
            <person name="Dewar K."/>
            <person name="Wiley G.B."/>
            <person name="Macmil S.L."/>
            <person name="Roe B.A."/>
            <person name="Zeller R.W."/>
            <person name="Hastings K.E."/>
            <person name="Lemaire P."/>
            <person name="Lindquist E."/>
            <person name="Endo T."/>
            <person name="Hotta K."/>
            <person name="Inaba K."/>
        </authorList>
    </citation>
    <scope>NUCLEOTIDE SEQUENCE [LARGE SCALE GENOMIC DNA]</scope>
    <source>
        <strain evidence="2">wild type</strain>
    </source>
</reference>
<dbReference type="EMBL" id="EAAA01000354">
    <property type="status" value="NOT_ANNOTATED_CDS"/>
    <property type="molecule type" value="Genomic_DNA"/>
</dbReference>
<keyword evidence="3" id="KW-1185">Reference proteome</keyword>
<sequence>MGPDSSQFGNPAVGDKNVGFIYLSLLYFPCFPLFMGLLC</sequence>
<dbReference type="AlphaFoldDB" id="H2XTG2"/>
<keyword evidence="1" id="KW-1133">Transmembrane helix</keyword>
<dbReference type="Ensembl" id="ENSCINT00000034278.1">
    <property type="protein sequence ID" value="ENSCINP00000032946.1"/>
    <property type="gene ID" value="ENSCING00000022558.1"/>
</dbReference>
<reference evidence="3" key="1">
    <citation type="journal article" date="2002" name="Science">
        <title>The draft genome of Ciona intestinalis: insights into chordate and vertebrate origins.</title>
        <authorList>
            <person name="Dehal P."/>
            <person name="Satou Y."/>
            <person name="Campbell R.K."/>
            <person name="Chapman J."/>
            <person name="Degnan B."/>
            <person name="De Tomaso A."/>
            <person name="Davidson B."/>
            <person name="Di Gregorio A."/>
            <person name="Gelpke M."/>
            <person name="Goodstein D.M."/>
            <person name="Harafuji N."/>
            <person name="Hastings K.E."/>
            <person name="Ho I."/>
            <person name="Hotta K."/>
            <person name="Huang W."/>
            <person name="Kawashima T."/>
            <person name="Lemaire P."/>
            <person name="Martinez D."/>
            <person name="Meinertzhagen I.A."/>
            <person name="Necula S."/>
            <person name="Nonaka M."/>
            <person name="Putnam N."/>
            <person name="Rash S."/>
            <person name="Saiga H."/>
            <person name="Satake M."/>
            <person name="Terry A."/>
            <person name="Yamada L."/>
            <person name="Wang H.G."/>
            <person name="Awazu S."/>
            <person name="Azumi K."/>
            <person name="Boore J."/>
            <person name="Branno M."/>
            <person name="Chin-Bow S."/>
            <person name="DeSantis R."/>
            <person name="Doyle S."/>
            <person name="Francino P."/>
            <person name="Keys D.N."/>
            <person name="Haga S."/>
            <person name="Hayashi H."/>
            <person name="Hino K."/>
            <person name="Imai K.S."/>
            <person name="Inaba K."/>
            <person name="Kano S."/>
            <person name="Kobayashi K."/>
            <person name="Kobayashi M."/>
            <person name="Lee B.I."/>
            <person name="Makabe K.W."/>
            <person name="Manohar C."/>
            <person name="Matassi G."/>
            <person name="Medina M."/>
            <person name="Mochizuki Y."/>
            <person name="Mount S."/>
            <person name="Morishita T."/>
            <person name="Miura S."/>
            <person name="Nakayama A."/>
            <person name="Nishizaka S."/>
            <person name="Nomoto H."/>
            <person name="Ohta F."/>
            <person name="Oishi K."/>
            <person name="Rigoutsos I."/>
            <person name="Sano M."/>
            <person name="Sasaki A."/>
            <person name="Sasakura Y."/>
            <person name="Shoguchi E."/>
            <person name="Shin-i T."/>
            <person name="Spagnuolo A."/>
            <person name="Stainier D."/>
            <person name="Suzuki M.M."/>
            <person name="Tassy O."/>
            <person name="Takatori N."/>
            <person name="Tokuoka M."/>
            <person name="Yagi K."/>
            <person name="Yoshizaki F."/>
            <person name="Wada S."/>
            <person name="Zhang C."/>
            <person name="Hyatt P.D."/>
            <person name="Larimer F."/>
            <person name="Detter C."/>
            <person name="Doggett N."/>
            <person name="Glavina T."/>
            <person name="Hawkins T."/>
            <person name="Richardson P."/>
            <person name="Lucas S."/>
            <person name="Kohara Y."/>
            <person name="Levine M."/>
            <person name="Satoh N."/>
            <person name="Rokhsar D.S."/>
        </authorList>
    </citation>
    <scope>NUCLEOTIDE SEQUENCE [LARGE SCALE GENOMIC DNA]</scope>
</reference>
<feature type="transmembrane region" description="Helical" evidence="1">
    <location>
        <begin position="20"/>
        <end position="38"/>
    </location>
</feature>
<keyword evidence="1" id="KW-0812">Transmembrane</keyword>
<dbReference type="InParanoid" id="H2XTG2"/>
<organism evidence="2 3">
    <name type="scientific">Ciona intestinalis</name>
    <name type="common">Transparent sea squirt</name>
    <name type="synonym">Ascidia intestinalis</name>
    <dbReference type="NCBI Taxonomy" id="7719"/>
    <lineage>
        <taxon>Eukaryota</taxon>
        <taxon>Metazoa</taxon>
        <taxon>Chordata</taxon>
        <taxon>Tunicata</taxon>
        <taxon>Ascidiacea</taxon>
        <taxon>Phlebobranchia</taxon>
        <taxon>Cionidae</taxon>
        <taxon>Ciona</taxon>
    </lineage>
</organism>
<reference evidence="2" key="3">
    <citation type="submission" date="2025-08" db="UniProtKB">
        <authorList>
            <consortium name="Ensembl"/>
        </authorList>
    </citation>
    <scope>IDENTIFICATION</scope>
</reference>
<name>H2XTG2_CIOIN</name>
<dbReference type="Proteomes" id="UP000008144">
    <property type="component" value="Chromosome 1"/>
</dbReference>
<evidence type="ECO:0000313" key="3">
    <source>
        <dbReference type="Proteomes" id="UP000008144"/>
    </source>
</evidence>